<proteinExistence type="predicted"/>
<accession>A0A0E9RD65</accession>
<sequence length="53" mass="6423">MRAFGVRDQYIFIWVISYFRRTNKTPAEYISVFRYMRLQHLTVGLITNSYDKG</sequence>
<reference evidence="1" key="2">
    <citation type="journal article" date="2015" name="Fish Shellfish Immunol.">
        <title>Early steps in the European eel (Anguilla anguilla)-Vibrio vulnificus interaction in the gills: Role of the RtxA13 toxin.</title>
        <authorList>
            <person name="Callol A."/>
            <person name="Pajuelo D."/>
            <person name="Ebbesson L."/>
            <person name="Teles M."/>
            <person name="MacKenzie S."/>
            <person name="Amaro C."/>
        </authorList>
    </citation>
    <scope>NUCLEOTIDE SEQUENCE</scope>
</reference>
<dbReference type="EMBL" id="GBXM01081476">
    <property type="protein sequence ID" value="JAH27101.1"/>
    <property type="molecule type" value="Transcribed_RNA"/>
</dbReference>
<reference evidence="1" key="1">
    <citation type="submission" date="2014-11" db="EMBL/GenBank/DDBJ databases">
        <authorList>
            <person name="Amaro Gonzalez C."/>
        </authorList>
    </citation>
    <scope>NUCLEOTIDE SEQUENCE</scope>
</reference>
<name>A0A0E9RD65_ANGAN</name>
<organism evidence="1">
    <name type="scientific">Anguilla anguilla</name>
    <name type="common">European freshwater eel</name>
    <name type="synonym">Muraena anguilla</name>
    <dbReference type="NCBI Taxonomy" id="7936"/>
    <lineage>
        <taxon>Eukaryota</taxon>
        <taxon>Metazoa</taxon>
        <taxon>Chordata</taxon>
        <taxon>Craniata</taxon>
        <taxon>Vertebrata</taxon>
        <taxon>Euteleostomi</taxon>
        <taxon>Actinopterygii</taxon>
        <taxon>Neopterygii</taxon>
        <taxon>Teleostei</taxon>
        <taxon>Anguilliformes</taxon>
        <taxon>Anguillidae</taxon>
        <taxon>Anguilla</taxon>
    </lineage>
</organism>
<evidence type="ECO:0000313" key="1">
    <source>
        <dbReference type="EMBL" id="JAH27101.1"/>
    </source>
</evidence>
<dbReference type="AlphaFoldDB" id="A0A0E9RD65"/>
<protein>
    <submittedName>
        <fullName evidence="1">Uncharacterized protein</fullName>
    </submittedName>
</protein>